<feature type="transmembrane region" description="Helical" evidence="5">
    <location>
        <begin position="312"/>
        <end position="330"/>
    </location>
</feature>
<feature type="domain" description="NfeD integral membrane" evidence="8">
    <location>
        <begin position="244"/>
        <end position="361"/>
    </location>
</feature>
<organism evidence="10 11">
    <name type="scientific">Fodinibius roseus</name>
    <dbReference type="NCBI Taxonomy" id="1194090"/>
    <lineage>
        <taxon>Bacteria</taxon>
        <taxon>Pseudomonadati</taxon>
        <taxon>Balneolota</taxon>
        <taxon>Balneolia</taxon>
        <taxon>Balneolales</taxon>
        <taxon>Balneolaceae</taxon>
        <taxon>Fodinibius</taxon>
    </lineage>
</organism>
<evidence type="ECO:0000259" key="9">
    <source>
        <dbReference type="Pfam" id="PF25145"/>
    </source>
</evidence>
<dbReference type="PANTHER" id="PTHR33507:SF4">
    <property type="entry name" value="NODULATION COMPETITIVENESS PROTEIN NFED"/>
    <property type="match status" value="1"/>
</dbReference>
<reference evidence="10 11" key="1">
    <citation type="submission" date="2016-11" db="EMBL/GenBank/DDBJ databases">
        <authorList>
            <person name="Jaros S."/>
            <person name="Januszkiewicz K."/>
            <person name="Wedrychowicz H."/>
        </authorList>
    </citation>
    <scope>NUCLEOTIDE SEQUENCE [LARGE SCALE GENOMIC DNA]</scope>
    <source>
        <strain evidence="10 11">DSM 21986</strain>
    </source>
</reference>
<evidence type="ECO:0000259" key="7">
    <source>
        <dbReference type="Pfam" id="PF01957"/>
    </source>
</evidence>
<sequence>MKRLMIIITLLCLAAGDGQAQPDTTAVSDTSSARVAMILVEGSISPTATNYINRGIARARELQAEALIIQLDTPGGLLESTKDIVQLFLDSDDMPIVVYVAPEGGRAASAGTFITMAAHIAAMAPATTIGAASPVQMGGGQQDSVMQKKIFNYSESFIESVANRRDRNAEWAKSAVRDGESITAAEALELNVIDFISSNREEVLEQIDGRVIGGDTLQTRNATIEEIPTNLAESLLSFIMRPEVMLILTMIAIYGIIGEVTNPGAIVPGVAGVIALILVLYASASMPINIAGFALIGLAIVLFVAEAFTPAFGILIGGGAVAFFLGALMLFQDLPQSMELSWAWLVPATVLTTLFFVWIVTEGIRIQFSGNITGKESMIGRKAEIVEPIKGGRGRIFISGEYWNAVSDEEIGEGETCEIIEIDGLTAKVKRST</sequence>
<dbReference type="InterPro" id="IPR029045">
    <property type="entry name" value="ClpP/crotonase-like_dom_sf"/>
</dbReference>
<accession>A0A1M5FNI5</accession>
<dbReference type="SUPFAM" id="SSF52096">
    <property type="entry name" value="ClpP/crotonase"/>
    <property type="match status" value="1"/>
</dbReference>
<dbReference type="AlphaFoldDB" id="A0A1M5FNI5"/>
<feature type="signal peptide" evidence="6">
    <location>
        <begin position="1"/>
        <end position="20"/>
    </location>
</feature>
<evidence type="ECO:0000313" key="10">
    <source>
        <dbReference type="EMBL" id="SHF92989.1"/>
    </source>
</evidence>
<dbReference type="Gene3D" id="2.40.50.140">
    <property type="entry name" value="Nucleic acid-binding proteins"/>
    <property type="match status" value="1"/>
</dbReference>
<feature type="transmembrane region" description="Helical" evidence="5">
    <location>
        <begin position="238"/>
        <end position="257"/>
    </location>
</feature>
<feature type="transmembrane region" description="Helical" evidence="5">
    <location>
        <begin position="342"/>
        <end position="361"/>
    </location>
</feature>
<dbReference type="SUPFAM" id="SSF141322">
    <property type="entry name" value="NfeD domain-like"/>
    <property type="match status" value="1"/>
</dbReference>
<gene>
    <name evidence="10" type="ORF">SAMN05443144_11586</name>
</gene>
<dbReference type="InterPro" id="IPR052165">
    <property type="entry name" value="Membrane_assoc_protease"/>
</dbReference>
<keyword evidence="6" id="KW-0732">Signal</keyword>
<feature type="chain" id="PRO_5009910192" evidence="6">
    <location>
        <begin position="21"/>
        <end position="433"/>
    </location>
</feature>
<dbReference type="InterPro" id="IPR012340">
    <property type="entry name" value="NA-bd_OB-fold"/>
</dbReference>
<dbReference type="Pfam" id="PF25145">
    <property type="entry name" value="NfeD1b_N"/>
    <property type="match status" value="1"/>
</dbReference>
<dbReference type="InterPro" id="IPR056739">
    <property type="entry name" value="NfeD_membrane"/>
</dbReference>
<keyword evidence="2 5" id="KW-0812">Transmembrane</keyword>
<dbReference type="InterPro" id="IPR002810">
    <property type="entry name" value="NfeD-like_C"/>
</dbReference>
<keyword evidence="11" id="KW-1185">Reference proteome</keyword>
<evidence type="ECO:0000256" key="6">
    <source>
        <dbReference type="SAM" id="SignalP"/>
    </source>
</evidence>
<evidence type="ECO:0000256" key="4">
    <source>
        <dbReference type="ARBA" id="ARBA00023136"/>
    </source>
</evidence>
<keyword evidence="3 5" id="KW-1133">Transmembrane helix</keyword>
<dbReference type="STRING" id="1194090.SAMN05443144_11586"/>
<dbReference type="Gene3D" id="3.90.226.10">
    <property type="entry name" value="2-enoyl-CoA Hydratase, Chain A, domain 1"/>
    <property type="match status" value="1"/>
</dbReference>
<feature type="transmembrane region" description="Helical" evidence="5">
    <location>
        <begin position="264"/>
        <end position="282"/>
    </location>
</feature>
<keyword evidence="4 5" id="KW-0472">Membrane</keyword>
<evidence type="ECO:0000256" key="5">
    <source>
        <dbReference type="SAM" id="Phobius"/>
    </source>
</evidence>
<dbReference type="EMBL" id="FQUS01000015">
    <property type="protein sequence ID" value="SHF92989.1"/>
    <property type="molecule type" value="Genomic_DNA"/>
</dbReference>
<dbReference type="Proteomes" id="UP000184041">
    <property type="component" value="Unassembled WGS sequence"/>
</dbReference>
<proteinExistence type="predicted"/>
<evidence type="ECO:0000256" key="2">
    <source>
        <dbReference type="ARBA" id="ARBA00022692"/>
    </source>
</evidence>
<evidence type="ECO:0000256" key="1">
    <source>
        <dbReference type="ARBA" id="ARBA00004141"/>
    </source>
</evidence>
<dbReference type="InterPro" id="IPR056738">
    <property type="entry name" value="NfeD1b_N"/>
</dbReference>
<feature type="domain" description="NfeD1b N-terminal" evidence="9">
    <location>
        <begin position="35"/>
        <end position="187"/>
    </location>
</feature>
<comment type="subcellular location">
    <subcellularLocation>
        <location evidence="1">Membrane</location>
        <topology evidence="1">Multi-pass membrane protein</topology>
    </subcellularLocation>
</comment>
<protein>
    <submittedName>
        <fullName evidence="10">Nodulation efficiency protein NfeD</fullName>
    </submittedName>
</protein>
<feature type="transmembrane region" description="Helical" evidence="5">
    <location>
        <begin position="288"/>
        <end position="305"/>
    </location>
</feature>
<dbReference type="GO" id="GO:0016020">
    <property type="term" value="C:membrane"/>
    <property type="evidence" value="ECO:0007669"/>
    <property type="project" value="UniProtKB-SubCell"/>
</dbReference>
<evidence type="ECO:0000259" key="8">
    <source>
        <dbReference type="Pfam" id="PF24961"/>
    </source>
</evidence>
<dbReference type="Pfam" id="PF01957">
    <property type="entry name" value="NfeD"/>
    <property type="match status" value="1"/>
</dbReference>
<dbReference type="Pfam" id="PF24961">
    <property type="entry name" value="NfeD_membrane"/>
    <property type="match status" value="1"/>
</dbReference>
<dbReference type="RefSeq" id="WP_073065636.1">
    <property type="nucleotide sequence ID" value="NZ_FQUS01000015.1"/>
</dbReference>
<evidence type="ECO:0000313" key="11">
    <source>
        <dbReference type="Proteomes" id="UP000184041"/>
    </source>
</evidence>
<dbReference type="CDD" id="cd07020">
    <property type="entry name" value="Clp_protease_NfeD_1"/>
    <property type="match status" value="1"/>
</dbReference>
<dbReference type="OrthoDB" id="9806253at2"/>
<feature type="domain" description="NfeD-like C-terminal" evidence="7">
    <location>
        <begin position="376"/>
        <end position="431"/>
    </location>
</feature>
<dbReference type="PANTHER" id="PTHR33507">
    <property type="entry name" value="INNER MEMBRANE PROTEIN YBBJ"/>
    <property type="match status" value="1"/>
</dbReference>
<evidence type="ECO:0000256" key="3">
    <source>
        <dbReference type="ARBA" id="ARBA00022989"/>
    </source>
</evidence>
<name>A0A1M5FNI5_9BACT</name>